<sequence length="127" mass="13864">MHGACRTLQVYPPCGIEQPHMNELLRHAPRRSMGTMPASPGFVSPTGVAPALERRPSRGSGRWPPGSMAPEAQRPQQESFLAYAKPTTAGSGPGRRDASKGKWLPSISNGRQEKTNRLLRSIWCCQS</sequence>
<evidence type="ECO:0000313" key="4">
    <source>
        <dbReference type="Proteomes" id="UP001152797"/>
    </source>
</evidence>
<reference evidence="2" key="1">
    <citation type="submission" date="2022-10" db="EMBL/GenBank/DDBJ databases">
        <authorList>
            <person name="Chen Y."/>
            <person name="Dougan E. K."/>
            <person name="Chan C."/>
            <person name="Rhodes N."/>
            <person name="Thang M."/>
        </authorList>
    </citation>
    <scope>NUCLEOTIDE SEQUENCE</scope>
</reference>
<evidence type="ECO:0000313" key="2">
    <source>
        <dbReference type="EMBL" id="CAI4014172.1"/>
    </source>
</evidence>
<protein>
    <submittedName>
        <fullName evidence="2">Uncharacterized protein</fullName>
    </submittedName>
</protein>
<reference evidence="3" key="2">
    <citation type="submission" date="2024-04" db="EMBL/GenBank/DDBJ databases">
        <authorList>
            <person name="Chen Y."/>
            <person name="Shah S."/>
            <person name="Dougan E. K."/>
            <person name="Thang M."/>
            <person name="Chan C."/>
        </authorList>
    </citation>
    <scope>NUCLEOTIDE SEQUENCE [LARGE SCALE GENOMIC DNA]</scope>
</reference>
<dbReference type="EMBL" id="CAMXCT010006223">
    <property type="protein sequence ID" value="CAI4014172.1"/>
    <property type="molecule type" value="Genomic_DNA"/>
</dbReference>
<evidence type="ECO:0000256" key="1">
    <source>
        <dbReference type="SAM" id="MobiDB-lite"/>
    </source>
</evidence>
<proteinExistence type="predicted"/>
<dbReference type="EMBL" id="CAMXCT020006223">
    <property type="protein sequence ID" value="CAL1167547.1"/>
    <property type="molecule type" value="Genomic_DNA"/>
</dbReference>
<evidence type="ECO:0000313" key="3">
    <source>
        <dbReference type="EMBL" id="CAL1167547.1"/>
    </source>
</evidence>
<keyword evidence="4" id="KW-1185">Reference proteome</keyword>
<name>A0A9P1GKW5_9DINO</name>
<feature type="region of interest" description="Disordered" evidence="1">
    <location>
        <begin position="31"/>
        <end position="111"/>
    </location>
</feature>
<dbReference type="Proteomes" id="UP001152797">
    <property type="component" value="Unassembled WGS sequence"/>
</dbReference>
<gene>
    <name evidence="2" type="ORF">C1SCF055_LOCUS39090</name>
</gene>
<organism evidence="2">
    <name type="scientific">Cladocopium goreaui</name>
    <dbReference type="NCBI Taxonomy" id="2562237"/>
    <lineage>
        <taxon>Eukaryota</taxon>
        <taxon>Sar</taxon>
        <taxon>Alveolata</taxon>
        <taxon>Dinophyceae</taxon>
        <taxon>Suessiales</taxon>
        <taxon>Symbiodiniaceae</taxon>
        <taxon>Cladocopium</taxon>
    </lineage>
</organism>
<comment type="caution">
    <text evidence="2">The sequence shown here is derived from an EMBL/GenBank/DDBJ whole genome shotgun (WGS) entry which is preliminary data.</text>
</comment>
<dbReference type="AlphaFoldDB" id="A0A9P1GKW5"/>
<accession>A0A9P1GKW5</accession>
<dbReference type="EMBL" id="CAMXCT030006223">
    <property type="protein sequence ID" value="CAL4801484.1"/>
    <property type="molecule type" value="Genomic_DNA"/>
</dbReference>